<dbReference type="InterPro" id="IPR016024">
    <property type="entry name" value="ARM-type_fold"/>
</dbReference>
<evidence type="ECO:0000256" key="1">
    <source>
        <dbReference type="SAM" id="MobiDB-lite"/>
    </source>
</evidence>
<evidence type="ECO:0000313" key="2">
    <source>
        <dbReference type="EMBL" id="CAB9527939.1"/>
    </source>
</evidence>
<comment type="caution">
    <text evidence="2">The sequence shown here is derived from an EMBL/GenBank/DDBJ whole genome shotgun (WGS) entry which is preliminary data.</text>
</comment>
<keyword evidence="3" id="KW-1185">Reference proteome</keyword>
<reference evidence="2" key="1">
    <citation type="submission" date="2020-06" db="EMBL/GenBank/DDBJ databases">
        <authorList>
            <consortium name="Plant Systems Biology data submission"/>
        </authorList>
    </citation>
    <scope>NUCLEOTIDE SEQUENCE</scope>
    <source>
        <strain evidence="2">D6</strain>
    </source>
</reference>
<protein>
    <submittedName>
        <fullName evidence="2">Uncharacterized protein</fullName>
    </submittedName>
</protein>
<dbReference type="EMBL" id="CAICTM010002106">
    <property type="protein sequence ID" value="CAB9527939.1"/>
    <property type="molecule type" value="Genomic_DNA"/>
</dbReference>
<gene>
    <name evidence="2" type="ORF">SEMRO_2108_G314920.1</name>
</gene>
<sequence length="1831" mass="194825">MLNNPSTTIEDKVTIPPDVFVPALIEHLYSRETADRTVRAIASLLALESIAGKKDYTHAIVLHGGKRAIESIMELLERTGNDRRTLFIQEQAARAMFYLTEGKILASLQRKHEQLTAKGEEFGGVESIDLPRALRNMLDHCSVSKNPNLQRWSTSTIHHLVLEDQRRATMAVNEVAAAVASGQAPDDLEYNSFLDQLVSTGGIMILCSLIGAEDADTRAHAVAACQAILSSTRIMDNSRAALAEMTGGQPGGSETKDGEIVRALIAGGGCGSSVSQLLISADNAVAGMGCDFVASLVGPLLSQAAATASLPSQYDWRSDNDGMGACREAALEIATGACLPALLSLVRQHVRRPVELKKSAMETLAAVVLAVGEIGRAWAGGKYEEGLEMVGAPAKLKEALLLLNEEGTIDAALELLQSTAAQSLGSAADTPASRMRECAGIILASLTTCSAEAIMELQTRKVVSPLLLASNDASMLSPSSIRGDTAPRCLGVLETVASVLMFAWQHPSGASNELLDQLIEALDVGAISFLSKVLLKGVEWDSKDKAVGGMKSATACFRLLCCLFGIALTDETTIGMKRLMDAVDADSYNYNTGRNKKGPHNIVEAVLGSLQVASATAKKALMGSLGQGAHYQTALMDMLEAAVLATGSMCGSSVAPGGGEGTLIKGENFLALRSDEYVSRRRDICSAACDVVVRSGRAGPPLLPTMLVGGFGEGTVVASLRLSLAIAQNGVKTQHAKLAHSGILVPISDILRSALSNGDLYKFSAALALVRNCGPHVASGESGGLQSVRDAIRIATNVMTLPIPHDASIEQIETQESLKAECISALESLSHNAALWNAISTDALPSMVRYLQSTGDSPGASARMRETRCAALRVFLQLVQVPSHAVSAAESGLAQPLGKVLRNRAAKNSQEEDDEVPMLALEVLQVITKNDNARRKARILDTGVARDICNAIGNAATEKPKKPTDSRANITVIGLDILQAVLRDVESDVSTQSVLQSPAAIAFLDAVASERNFVRAMCSTLLLKTGMKLPVEDEETGQDHYEIPKLYGPPLVLVREACGGYANTHEAVAAIFFSVAVYACAIDSKRSDAFWKTSLLKDAQPESDPEESAQTAATFSAHLLSLLDSDYKPFMPLDPQRMEDFNLISRPLVRHHLLEALRDSIAAGVSGDGSDPYFVALFVKFNVPRVLLTLWDDPALLDVAFGLLKQVVEIDPDDVLHLFVESKEAIQALFNMLNLDPPAGTATDISEIRRFLASILGKLAENGLLTDAVTKFDARSAAIGALAAACLTEEAAVVNDDDDDEDMTSNRLSSGLMRCLVELCTVRDAKGGNKIVLSAPEAEAIAKNLGKKICHMVLSRFLERAKLQEYEMEEEEEIMNAPDVAMLCAVAQHDAALQILRRIGGLHALSQIASEGELSAVLVLKKACQDDFSLLLEADTFKSIMCLFSKKDHVAHWRTDVSLRRQIEGAAFDLLASLCGVSQKGRKAVGAAEECEQCTARAIEIVGSLGDDADAEDAAPPTVAAESDDDDDAPPSYNAVEVPADKIEMTADDSALCASAMSFLSSLVSVPAIRKELVENDDFIKASSSLVKTEISLSLRYDSIKLIKSLAPFATKDSTLNADLVADVLIEALNADVKSSGAVTAGEVNGNLIHGAAVGGLQITFSTLESDKQLDVARSVVNRFTKSVKTLTVAKGDKRHLGQLIYNMTLILLLARGKDSSEEAFTKQLMSSLINVVQWRYDPKTKLEDPDGKLLCASVTHCLQVLSLTLMTTDEQVASLGIKKSDLSGTVLMVARPGKAPRKAIDMMSALSKAIDGADAACGIAAANLKNLIAS</sequence>
<name>A0A9N8EZL2_9STRA</name>
<dbReference type="Gene3D" id="1.25.10.10">
    <property type="entry name" value="Leucine-rich Repeat Variant"/>
    <property type="match status" value="1"/>
</dbReference>
<dbReference type="OrthoDB" id="660555at2759"/>
<proteinExistence type="predicted"/>
<evidence type="ECO:0000313" key="3">
    <source>
        <dbReference type="Proteomes" id="UP001153069"/>
    </source>
</evidence>
<dbReference type="Proteomes" id="UP001153069">
    <property type="component" value="Unassembled WGS sequence"/>
</dbReference>
<dbReference type="InterPro" id="IPR011989">
    <property type="entry name" value="ARM-like"/>
</dbReference>
<dbReference type="SUPFAM" id="SSF48371">
    <property type="entry name" value="ARM repeat"/>
    <property type="match status" value="1"/>
</dbReference>
<organism evidence="2 3">
    <name type="scientific">Seminavis robusta</name>
    <dbReference type="NCBI Taxonomy" id="568900"/>
    <lineage>
        <taxon>Eukaryota</taxon>
        <taxon>Sar</taxon>
        <taxon>Stramenopiles</taxon>
        <taxon>Ochrophyta</taxon>
        <taxon>Bacillariophyta</taxon>
        <taxon>Bacillariophyceae</taxon>
        <taxon>Bacillariophycidae</taxon>
        <taxon>Naviculales</taxon>
        <taxon>Naviculaceae</taxon>
        <taxon>Seminavis</taxon>
    </lineage>
</organism>
<feature type="region of interest" description="Disordered" evidence="1">
    <location>
        <begin position="1508"/>
        <end position="1534"/>
    </location>
</feature>
<accession>A0A9N8EZL2</accession>